<dbReference type="SMART" id="SM00184">
    <property type="entry name" value="RING"/>
    <property type="match status" value="1"/>
</dbReference>
<name>A0A9Q0H606_9MAGN</name>
<dbReference type="PANTHER" id="PTHR15315:SF22">
    <property type="entry name" value="OS01G0905700 PROTEIN"/>
    <property type="match status" value="1"/>
</dbReference>
<dbReference type="Pfam" id="PF13920">
    <property type="entry name" value="zf-C3HC4_3"/>
    <property type="match status" value="1"/>
</dbReference>
<feature type="domain" description="RING-type" evidence="2">
    <location>
        <begin position="153"/>
        <end position="191"/>
    </location>
</feature>
<dbReference type="GO" id="GO:0008270">
    <property type="term" value="F:zinc ion binding"/>
    <property type="evidence" value="ECO:0007669"/>
    <property type="project" value="UniProtKB-KW"/>
</dbReference>
<evidence type="ECO:0000256" key="1">
    <source>
        <dbReference type="PROSITE-ProRule" id="PRU00175"/>
    </source>
</evidence>
<keyword evidence="1" id="KW-0479">Metal-binding</keyword>
<evidence type="ECO:0000313" key="3">
    <source>
        <dbReference type="EMBL" id="KAJ4959880.1"/>
    </source>
</evidence>
<protein>
    <recommendedName>
        <fullName evidence="2">RING-type domain-containing protein</fullName>
    </recommendedName>
</protein>
<evidence type="ECO:0000313" key="4">
    <source>
        <dbReference type="Proteomes" id="UP001141806"/>
    </source>
</evidence>
<keyword evidence="4" id="KW-1185">Reference proteome</keyword>
<dbReference type="SUPFAM" id="SSF57850">
    <property type="entry name" value="RING/U-box"/>
    <property type="match status" value="1"/>
</dbReference>
<dbReference type="FunFam" id="3.30.40.10:FF:000660">
    <property type="entry name" value="RING/U-box superfamily protein"/>
    <property type="match status" value="1"/>
</dbReference>
<dbReference type="InterPro" id="IPR001841">
    <property type="entry name" value="Znf_RING"/>
</dbReference>
<dbReference type="AlphaFoldDB" id="A0A9Q0H606"/>
<dbReference type="Proteomes" id="UP001141806">
    <property type="component" value="Unassembled WGS sequence"/>
</dbReference>
<dbReference type="GO" id="GO:0016567">
    <property type="term" value="P:protein ubiquitination"/>
    <property type="evidence" value="ECO:0007669"/>
    <property type="project" value="TreeGrafter"/>
</dbReference>
<keyword evidence="1" id="KW-0863">Zinc-finger</keyword>
<dbReference type="GO" id="GO:0061630">
    <property type="term" value="F:ubiquitin protein ligase activity"/>
    <property type="evidence" value="ECO:0007669"/>
    <property type="project" value="TreeGrafter"/>
</dbReference>
<dbReference type="EMBL" id="JAMYWD010000009">
    <property type="protein sequence ID" value="KAJ4959880.1"/>
    <property type="molecule type" value="Genomic_DNA"/>
</dbReference>
<proteinExistence type="predicted"/>
<evidence type="ECO:0000259" key="2">
    <source>
        <dbReference type="PROSITE" id="PS50089"/>
    </source>
</evidence>
<dbReference type="OrthoDB" id="1630758at2759"/>
<dbReference type="PROSITE" id="PS50089">
    <property type="entry name" value="ZF_RING_2"/>
    <property type="match status" value="1"/>
</dbReference>
<comment type="caution">
    <text evidence="3">The sequence shown here is derived from an EMBL/GenBank/DDBJ whole genome shotgun (WGS) entry which is preliminary data.</text>
</comment>
<accession>A0A9Q0H606</accession>
<dbReference type="InterPro" id="IPR013083">
    <property type="entry name" value="Znf_RING/FYVE/PHD"/>
</dbReference>
<dbReference type="Gene3D" id="3.30.40.10">
    <property type="entry name" value="Zinc/RING finger domain, C3HC4 (zinc finger)"/>
    <property type="match status" value="1"/>
</dbReference>
<reference evidence="3" key="1">
    <citation type="journal article" date="2023" name="Plant J.">
        <title>The genome of the king protea, Protea cynaroides.</title>
        <authorList>
            <person name="Chang J."/>
            <person name="Duong T.A."/>
            <person name="Schoeman C."/>
            <person name="Ma X."/>
            <person name="Roodt D."/>
            <person name="Barker N."/>
            <person name="Li Z."/>
            <person name="Van de Peer Y."/>
            <person name="Mizrachi E."/>
        </authorList>
    </citation>
    <scope>NUCLEOTIDE SEQUENCE</scope>
    <source>
        <tissue evidence="3">Young leaves</tissue>
    </source>
</reference>
<dbReference type="PANTHER" id="PTHR15315">
    <property type="entry name" value="RING FINGER PROTEIN 41, 151"/>
    <property type="match status" value="1"/>
</dbReference>
<keyword evidence="1" id="KW-0862">Zinc</keyword>
<sequence length="248" mass="28730">MWQQQPSRPSYRESIKALEADLQHANSLAAALPRDYGGEYLQMRLSYGPFAPLLVFLIEWMDCSCTTLSSYLGFLHIIIYKVYLDGMTSTSSKERKATIKEFYAVIYPTLQQLEGELTELVEKNERRECLDMSGRKTVEERWKLSNPEREDECGICMEACTKMVLPNCGHSMCISCFHDWNLRSQSCPFCRGSLKRVNSNDLWVLTGNGDVVDIVTLAKENLRRFYLYIDNLPLVMPETLFFIYDYMI</sequence>
<gene>
    <name evidence="3" type="ORF">NE237_019790</name>
</gene>
<organism evidence="3 4">
    <name type="scientific">Protea cynaroides</name>
    <dbReference type="NCBI Taxonomy" id="273540"/>
    <lineage>
        <taxon>Eukaryota</taxon>
        <taxon>Viridiplantae</taxon>
        <taxon>Streptophyta</taxon>
        <taxon>Embryophyta</taxon>
        <taxon>Tracheophyta</taxon>
        <taxon>Spermatophyta</taxon>
        <taxon>Magnoliopsida</taxon>
        <taxon>Proteales</taxon>
        <taxon>Proteaceae</taxon>
        <taxon>Protea</taxon>
    </lineage>
</organism>